<dbReference type="HOGENOM" id="CLU_020027_14_3_6"/>
<organism evidence="3 4">
    <name type="scientific">Xanthomonas oryzae pv. oryzae (strain KACC10331 / KXO85)</name>
    <dbReference type="NCBI Taxonomy" id="291331"/>
    <lineage>
        <taxon>Bacteria</taxon>
        <taxon>Pseudomonadati</taxon>
        <taxon>Pseudomonadota</taxon>
        <taxon>Gammaproteobacteria</taxon>
        <taxon>Lysobacterales</taxon>
        <taxon>Lysobacteraceae</taxon>
        <taxon>Xanthomonas</taxon>
    </lineage>
</organism>
<dbReference type="AlphaFoldDB" id="Q5H2L1"/>
<dbReference type="InterPro" id="IPR050491">
    <property type="entry name" value="AmpC-like"/>
</dbReference>
<evidence type="ECO:0000259" key="2">
    <source>
        <dbReference type="Pfam" id="PF11954"/>
    </source>
</evidence>
<feature type="domain" description="Beta-lactamase-related" evidence="1">
    <location>
        <begin position="73"/>
        <end position="404"/>
    </location>
</feature>
<dbReference type="Pfam" id="PF11954">
    <property type="entry name" value="DUF3471"/>
    <property type="match status" value="1"/>
</dbReference>
<proteinExistence type="predicted"/>
<evidence type="ECO:0000313" key="3">
    <source>
        <dbReference type="EMBL" id="AAW74810.1"/>
    </source>
</evidence>
<dbReference type="SUPFAM" id="SSF56601">
    <property type="entry name" value="beta-lactamase/transpeptidase-like"/>
    <property type="match status" value="1"/>
</dbReference>
<dbReference type="KEGG" id="xoo:XOO1556"/>
<dbReference type="PANTHER" id="PTHR46825">
    <property type="entry name" value="D-ALANYL-D-ALANINE-CARBOXYPEPTIDASE/ENDOPEPTIDASE AMPH"/>
    <property type="match status" value="1"/>
</dbReference>
<dbReference type="STRING" id="291331.XOO1556"/>
<dbReference type="EMBL" id="AE013598">
    <property type="protein sequence ID" value="AAW74810.1"/>
    <property type="molecule type" value="Genomic_DNA"/>
</dbReference>
<dbReference type="PANTHER" id="PTHR46825:SF15">
    <property type="entry name" value="BETA-LACTAMASE-RELATED DOMAIN-CONTAINING PROTEIN"/>
    <property type="match status" value="1"/>
</dbReference>
<dbReference type="Gene3D" id="2.40.128.600">
    <property type="match status" value="1"/>
</dbReference>
<reference evidence="3 4" key="1">
    <citation type="journal article" date="2005" name="Nucleic Acids Res.">
        <title>The genome sequence of Xanthomonas oryzae pathovar oryzae KACC10331, the bacterial blight pathogen of rice.</title>
        <authorList>
            <person name="Lee B.M."/>
            <person name="Park Y.J."/>
            <person name="Park D.S."/>
            <person name="Kang H.W."/>
            <person name="Kim J.G."/>
            <person name="Song E.S."/>
            <person name="Park I.C."/>
            <person name="Yoon U.H."/>
            <person name="Hahn J.H."/>
            <person name="Koo B.S."/>
            <person name="Lee G.B."/>
            <person name="Kim H."/>
            <person name="Park H.S."/>
            <person name="Yoon K.O."/>
            <person name="Kim J.H."/>
            <person name="Jung C.H."/>
            <person name="Koh N.H."/>
            <person name="Seo J.S."/>
            <person name="Go S.J."/>
        </authorList>
    </citation>
    <scope>NUCLEOTIDE SEQUENCE [LARGE SCALE GENOMIC DNA]</scope>
    <source>
        <strain evidence="4">KACC10331 / KXO85</strain>
    </source>
</reference>
<dbReference type="InterPro" id="IPR001466">
    <property type="entry name" value="Beta-lactam-related"/>
</dbReference>
<dbReference type="Pfam" id="PF00144">
    <property type="entry name" value="Beta-lactamase"/>
    <property type="match status" value="1"/>
</dbReference>
<gene>
    <name evidence="3" type="primary">AmpC</name>
    <name evidence="3" type="ordered locus">XOO1556</name>
</gene>
<feature type="domain" description="Peptidase S12 Pab87-related C-terminal" evidence="2">
    <location>
        <begin position="447"/>
        <end position="552"/>
    </location>
</feature>
<accession>Q5H2L1</accession>
<name>Q5H2L1_XANOR</name>
<dbReference type="InterPro" id="IPR021860">
    <property type="entry name" value="Peptidase_S12_Pab87-rel_C"/>
</dbReference>
<sequence>MPMPMACWCRRSRCRWMAPADRSDRKPEGDAVTLKRWLSGGVLMVASLVATTHAAELPAGMQQFDVQMERVRKQFDVPGIAVAIVKDGQVVLERGYGVRETGKPAPVQADTLFAIASNTKAFTAASLSILADEGKLSLEDKVIDHLPWFRMSDPYVGGEMRIRDLLAHRSGLSLGAGDLLFWPTTSYTTEEVVQRLAKVPLKGGFRDRYAYDNILYAVAQKVIEQVSGQSYEAFLQQRIFAPVGMRGTRFNADHLQAGDHAAVGHAKYDFTELRTVAPLTWSNNSGAGGIYSSAHDMALWMNVQLAGGILPDGKPLFSAKRQHEMWSMITPIPIGEVQLPEFAAARPNFAGYGEGWSLSDYRGHRMVWHTGGWPGMVSRLTLLPDQKLGVVVLTNQEVGAAFNAVTFQVLDAFLRVPPTDWTAAYAKLVEKADSDADASWKKHQDARAARSTPSLPLRSYAATYRDPWYGDVVIVQDGKRLRLQFAKTAQLVGTLEHWQHDSFIVRWDDRSLNADAFVNFLLTPDGAVREMRMEPISPLTDFSFDFQDLVLTPVPTETAAGK</sequence>
<keyword evidence="4" id="KW-1185">Reference proteome</keyword>
<evidence type="ECO:0000259" key="1">
    <source>
        <dbReference type="Pfam" id="PF00144"/>
    </source>
</evidence>
<dbReference type="Proteomes" id="UP000006735">
    <property type="component" value="Chromosome"/>
</dbReference>
<evidence type="ECO:0000313" key="4">
    <source>
        <dbReference type="Proteomes" id="UP000006735"/>
    </source>
</evidence>
<protein>
    <submittedName>
        <fullName evidence="3">Beta-lactamase class C and other penicillin binding proteins</fullName>
    </submittedName>
</protein>
<dbReference type="Gene3D" id="3.40.710.10">
    <property type="entry name" value="DD-peptidase/beta-lactamase superfamily"/>
    <property type="match status" value="1"/>
</dbReference>
<dbReference type="InterPro" id="IPR012338">
    <property type="entry name" value="Beta-lactam/transpept-like"/>
</dbReference>